<keyword evidence="2" id="KW-1185">Reference proteome</keyword>
<gene>
    <name evidence="1" type="ORF">L3Q82_019412</name>
</gene>
<comment type="caution">
    <text evidence="1">The sequence shown here is derived from an EMBL/GenBank/DDBJ whole genome shotgun (WGS) entry which is preliminary data.</text>
</comment>
<dbReference type="Proteomes" id="UP000831701">
    <property type="component" value="Chromosome 23"/>
</dbReference>
<sequence>MYQMSLSVWVAVVAGSLRRPNPKNISVEQNSGNRDMECHLTGGKEPELSCQMPIVFIWEVERYQARDSLGLTSTHSLGSGTQLLERGLDPPLLWSCPGWIVLRLGTPFDSRDFSTLTWATTVIPGGSKLWTQRSLVPVVVAIPDPVVDTGIKGCHQAEEDSPIGPCWPVGLLAQIKSTSRSKINVIASQTVLEGKNSQVWEEFEVRSHGGGLSVDLEEILANRPAPQKGSSTLPNTGGEKFTVRPPQGKVYARVLERRIRPIVDPWIQEEQCGFRPGRGTVDQLYTLQAGCFEGLWEFAQPVHMCFVDLEKAFDRVPQRGILWGVLREYGVRGPFAKGCSVSVLATGAGAWFLALPAASSSKDLQHVLERFAAECEAAGMMKSTPPNPEAMVLRPEKGGVPSPGEWRGPASSGGVQVSRGHHCSRVRERWSVRLTGGLVQRPQVMRSTGVPDRRGEEGAESADTSGRNEFPLRRVAGRSLRDRAEGGLGIYFQDAPGMRLPREMFQACPTSELRRPPGEDPGHAGETMSLAELACRTTS</sequence>
<feature type="non-terminal residue" evidence="1">
    <location>
        <position position="539"/>
    </location>
</feature>
<evidence type="ECO:0000313" key="1">
    <source>
        <dbReference type="EMBL" id="KAI3352838.1"/>
    </source>
</evidence>
<proteinExistence type="predicted"/>
<protein>
    <submittedName>
        <fullName evidence="1">Uncharacterized protein</fullName>
    </submittedName>
</protein>
<dbReference type="EMBL" id="CM041553">
    <property type="protein sequence ID" value="KAI3352838.1"/>
    <property type="molecule type" value="Genomic_DNA"/>
</dbReference>
<reference evidence="1" key="1">
    <citation type="submission" date="2022-04" db="EMBL/GenBank/DDBJ databases">
        <title>Jade perch genome.</title>
        <authorList>
            <person name="Chao B."/>
        </authorList>
    </citation>
    <scope>NUCLEOTIDE SEQUENCE</scope>
    <source>
        <strain evidence="1">CB-2022</strain>
    </source>
</reference>
<accession>A0ACB8VE83</accession>
<organism evidence="1 2">
    <name type="scientific">Scortum barcoo</name>
    <name type="common">barcoo grunter</name>
    <dbReference type="NCBI Taxonomy" id="214431"/>
    <lineage>
        <taxon>Eukaryota</taxon>
        <taxon>Metazoa</taxon>
        <taxon>Chordata</taxon>
        <taxon>Craniata</taxon>
        <taxon>Vertebrata</taxon>
        <taxon>Euteleostomi</taxon>
        <taxon>Actinopterygii</taxon>
        <taxon>Neopterygii</taxon>
        <taxon>Teleostei</taxon>
        <taxon>Neoteleostei</taxon>
        <taxon>Acanthomorphata</taxon>
        <taxon>Eupercaria</taxon>
        <taxon>Centrarchiformes</taxon>
        <taxon>Terapontoidei</taxon>
        <taxon>Terapontidae</taxon>
        <taxon>Scortum</taxon>
    </lineage>
</organism>
<name>A0ACB8VE83_9TELE</name>
<evidence type="ECO:0000313" key="2">
    <source>
        <dbReference type="Proteomes" id="UP000831701"/>
    </source>
</evidence>